<evidence type="ECO:0000256" key="1">
    <source>
        <dbReference type="SAM" id="Phobius"/>
    </source>
</evidence>
<dbReference type="GO" id="GO:0007166">
    <property type="term" value="P:cell surface receptor signaling pathway"/>
    <property type="evidence" value="ECO:0007669"/>
    <property type="project" value="InterPro"/>
</dbReference>
<dbReference type="PROSITE" id="PS00109">
    <property type="entry name" value="PROTEIN_KINASE_TYR"/>
    <property type="match status" value="1"/>
</dbReference>
<dbReference type="PROSITE" id="PS50011">
    <property type="entry name" value="PROTEIN_KINASE_DOM"/>
    <property type="match status" value="1"/>
</dbReference>
<evidence type="ECO:0000259" key="2">
    <source>
        <dbReference type="PROSITE" id="PS50011"/>
    </source>
</evidence>
<dbReference type="Gene3D" id="1.20.930.20">
    <property type="entry name" value="Adaptor protein Cbl, N-terminal domain"/>
    <property type="match status" value="1"/>
</dbReference>
<dbReference type="Proteomes" id="UP000439903">
    <property type="component" value="Unassembled WGS sequence"/>
</dbReference>
<feature type="transmembrane region" description="Helical" evidence="1">
    <location>
        <begin position="398"/>
        <end position="419"/>
    </location>
</feature>
<dbReference type="GO" id="GO:0005737">
    <property type="term" value="C:cytoplasm"/>
    <property type="evidence" value="ECO:0007669"/>
    <property type="project" value="TreeGrafter"/>
</dbReference>
<protein>
    <submittedName>
        <fullName evidence="3">Kinase-like protein</fullName>
    </submittedName>
</protein>
<reference evidence="3 4" key="1">
    <citation type="journal article" date="2019" name="Environ. Microbiol.">
        <title>At the nexus of three kingdoms: the genome of the mycorrhizal fungus Gigaspora margarita provides insights into plant, endobacterial and fungal interactions.</title>
        <authorList>
            <person name="Venice F."/>
            <person name="Ghignone S."/>
            <person name="Salvioli di Fossalunga A."/>
            <person name="Amselem J."/>
            <person name="Novero M."/>
            <person name="Xianan X."/>
            <person name="Sedzielewska Toro K."/>
            <person name="Morin E."/>
            <person name="Lipzen A."/>
            <person name="Grigoriev I.V."/>
            <person name="Henrissat B."/>
            <person name="Martin F.M."/>
            <person name="Bonfante P."/>
        </authorList>
    </citation>
    <scope>NUCLEOTIDE SEQUENCE [LARGE SCALE GENOMIC DNA]</scope>
    <source>
        <strain evidence="3 4">BEG34</strain>
    </source>
</reference>
<feature type="domain" description="Protein kinase" evidence="2">
    <location>
        <begin position="213"/>
        <end position="489"/>
    </location>
</feature>
<keyword evidence="4" id="KW-1185">Reference proteome</keyword>
<dbReference type="OrthoDB" id="2314769at2759"/>
<organism evidence="3 4">
    <name type="scientific">Gigaspora margarita</name>
    <dbReference type="NCBI Taxonomy" id="4874"/>
    <lineage>
        <taxon>Eukaryota</taxon>
        <taxon>Fungi</taxon>
        <taxon>Fungi incertae sedis</taxon>
        <taxon>Mucoromycota</taxon>
        <taxon>Glomeromycotina</taxon>
        <taxon>Glomeromycetes</taxon>
        <taxon>Diversisporales</taxon>
        <taxon>Gigasporaceae</taxon>
        <taxon>Gigaspora</taxon>
    </lineage>
</organism>
<dbReference type="InterPro" id="IPR011009">
    <property type="entry name" value="Kinase-like_dom_sf"/>
</dbReference>
<dbReference type="EMBL" id="WTPW01000072">
    <property type="protein sequence ID" value="KAF0552059.1"/>
    <property type="molecule type" value="Genomic_DNA"/>
</dbReference>
<dbReference type="Gene3D" id="1.10.510.10">
    <property type="entry name" value="Transferase(Phosphotransferase) domain 1"/>
    <property type="match status" value="1"/>
</dbReference>
<dbReference type="InterPro" id="IPR050167">
    <property type="entry name" value="Ser_Thr_protein_kinase"/>
</dbReference>
<dbReference type="Pfam" id="PF00069">
    <property type="entry name" value="Pkinase"/>
    <property type="match status" value="1"/>
</dbReference>
<proteinExistence type="predicted"/>
<keyword evidence="1" id="KW-0472">Membrane</keyword>
<dbReference type="PANTHER" id="PTHR23257">
    <property type="entry name" value="SERINE-THREONINE PROTEIN KINASE"/>
    <property type="match status" value="1"/>
</dbReference>
<name>A0A8H4B131_GIGMA</name>
<keyword evidence="1" id="KW-1133">Transmembrane helix</keyword>
<keyword evidence="3" id="KW-0808">Transferase</keyword>
<dbReference type="GO" id="GO:0005524">
    <property type="term" value="F:ATP binding"/>
    <property type="evidence" value="ECO:0007669"/>
    <property type="project" value="InterPro"/>
</dbReference>
<dbReference type="AlphaFoldDB" id="A0A8H4B131"/>
<dbReference type="SUPFAM" id="SSF56112">
    <property type="entry name" value="Protein kinase-like (PK-like)"/>
    <property type="match status" value="1"/>
</dbReference>
<dbReference type="InterPro" id="IPR008266">
    <property type="entry name" value="Tyr_kinase_AS"/>
</dbReference>
<accession>A0A8H4B131</accession>
<evidence type="ECO:0000313" key="4">
    <source>
        <dbReference type="Proteomes" id="UP000439903"/>
    </source>
</evidence>
<keyword evidence="3" id="KW-0418">Kinase</keyword>
<comment type="caution">
    <text evidence="3">The sequence shown here is derived from an EMBL/GenBank/DDBJ whole genome shotgun (WGS) entry which is preliminary data.</text>
</comment>
<gene>
    <name evidence="3" type="ORF">F8M41_022665</name>
</gene>
<dbReference type="InterPro" id="IPR036537">
    <property type="entry name" value="Adaptor_Cbl_N_dom_sf"/>
</dbReference>
<sequence>MKAVIESEIIPSIKPELNEFIEEAVNVTNNALSPIVPMLGVVISLINKIFTIYENAQFNKRMSRSIINRILSVETTIKSLKSQTKYRDNFQDLQHQESFVKFQAILKKIKMFVEKVTRLRSFETVLCAINIKKEFIELMKEYETCMNDLTFTMIIIFHEQRRIDNDILTNTLAKMIKDTKASLYQEICHIKNKLDNTKDSIQRIDPILLKEPLLRRRSVCRGKLKQIIKMVYKDFIEVACKSSDTGDQRLRRELLILGKLDECQNIIKFYGLSEVDGKEVKILEWTERGNLKEVYNKERISWNLKAQIVFEICKGIMFLDSAGIFHNDIRCENIMMSRFMEPKLASFYFAVQHNNNEKNIAINQPIDVVNWMAPEKIRKLFTESGNSNQVPYSKNVKFSGGFFFFVLSYFGMLIWELAYQKIPYSNMKSNDVISHVTKGNREICDYFLDTENKVIHESFLDIIQLAWREVPEERININALSSKRLELVF</sequence>
<keyword evidence="1" id="KW-0812">Transmembrane</keyword>
<dbReference type="CDD" id="cd21037">
    <property type="entry name" value="MLKL_NTD"/>
    <property type="match status" value="1"/>
</dbReference>
<dbReference type="InterPro" id="IPR000719">
    <property type="entry name" value="Prot_kinase_dom"/>
</dbReference>
<dbReference type="InterPro" id="IPR059179">
    <property type="entry name" value="MLKL-like_MCAfunc"/>
</dbReference>
<dbReference type="GO" id="GO:0004672">
    <property type="term" value="F:protein kinase activity"/>
    <property type="evidence" value="ECO:0007669"/>
    <property type="project" value="InterPro"/>
</dbReference>
<evidence type="ECO:0000313" key="3">
    <source>
        <dbReference type="EMBL" id="KAF0552059.1"/>
    </source>
</evidence>